<dbReference type="OrthoDB" id="5817230at2759"/>
<dbReference type="GO" id="GO:0005525">
    <property type="term" value="F:GTP binding"/>
    <property type="evidence" value="ECO:0007669"/>
    <property type="project" value="UniProtKB-KW"/>
</dbReference>
<dbReference type="InterPro" id="IPR027417">
    <property type="entry name" value="P-loop_NTPase"/>
</dbReference>
<accession>A0A8H6HVK8</accession>
<comment type="caution">
    <text evidence="8">The sequence shown here is derived from an EMBL/GenBank/DDBJ whole genome shotgun (WGS) entry which is preliminary data.</text>
</comment>
<evidence type="ECO:0000256" key="6">
    <source>
        <dbReference type="PIRSR" id="PIRSR601019-2"/>
    </source>
</evidence>
<dbReference type="AlphaFoldDB" id="A0A8H6HVK8"/>
<feature type="binding site" evidence="6">
    <location>
        <position position="258"/>
    </location>
    <ligand>
        <name>Mg(2+)</name>
        <dbReference type="ChEBI" id="CHEBI:18420"/>
    </ligand>
</feature>
<dbReference type="GO" id="GO:0005737">
    <property type="term" value="C:cytoplasm"/>
    <property type="evidence" value="ECO:0007669"/>
    <property type="project" value="TreeGrafter"/>
</dbReference>
<reference evidence="8 9" key="1">
    <citation type="submission" date="2020-07" db="EMBL/GenBank/DDBJ databases">
        <title>Comparative genomics of pyrophilous fungi reveals a link between fire events and developmental genes.</title>
        <authorList>
            <consortium name="DOE Joint Genome Institute"/>
            <person name="Steindorff A.S."/>
            <person name="Carver A."/>
            <person name="Calhoun S."/>
            <person name="Stillman K."/>
            <person name="Liu H."/>
            <person name="Lipzen A."/>
            <person name="Pangilinan J."/>
            <person name="Labutti K."/>
            <person name="Bruns T.D."/>
            <person name="Grigoriev I.V."/>
        </authorList>
    </citation>
    <scope>NUCLEOTIDE SEQUENCE [LARGE SCALE GENOMIC DNA]</scope>
    <source>
        <strain evidence="8 9">CBS 144469</strain>
    </source>
</reference>
<name>A0A8H6HVK8_9AGAR</name>
<sequence>MARTRRQDTTYDPLDRILAPPPDETYQQREAKTVSDAIDQQLEAERVAAKKGPRPVKVLLLGKSTTLKNFQLMYEPKAFRLERASWRAVIHLNVVRSFHHILDAITRSHKADNNPSLLDRKARLSKLFIIENILKSGETEATQRTSDSDRAQHQKGEIAVNSTRPWKQTITQLVHRTGPVDGNDDSDGIDWDNPEDPGRVLHELSGDMIKLWNDPITQRILEKQTIRLQDLAGFFLDQLERVTAPRYIPFGWYARLKTLGVTEHRFTLANPGSISRDWRVFDVGGHRSQVTAWIPYFDDMDSIIFLAPISCFDQTLAEDSKVNRLADSVTLWSEISTNPLLKSSNFILFLNKTDIFRRKLDAGVKLADYIVSYGKRPNNFESTTTYIRKKFADIQKDKSPVPRIFYCHLTTVTDPTSTRSILASLKEMLMRRNLAKTDLAL</sequence>
<dbReference type="SUPFAM" id="SSF52540">
    <property type="entry name" value="P-loop containing nucleoside triphosphate hydrolases"/>
    <property type="match status" value="1"/>
</dbReference>
<evidence type="ECO:0000256" key="1">
    <source>
        <dbReference type="ARBA" id="ARBA00022723"/>
    </source>
</evidence>
<dbReference type="GO" id="GO:0001664">
    <property type="term" value="F:G protein-coupled receptor binding"/>
    <property type="evidence" value="ECO:0007669"/>
    <property type="project" value="TreeGrafter"/>
</dbReference>
<evidence type="ECO:0000313" key="8">
    <source>
        <dbReference type="EMBL" id="KAF6753670.1"/>
    </source>
</evidence>
<evidence type="ECO:0000256" key="2">
    <source>
        <dbReference type="ARBA" id="ARBA00022741"/>
    </source>
</evidence>
<dbReference type="PROSITE" id="PS51882">
    <property type="entry name" value="G_ALPHA"/>
    <property type="match status" value="1"/>
</dbReference>
<dbReference type="PRINTS" id="PR00318">
    <property type="entry name" value="GPROTEINA"/>
</dbReference>
<dbReference type="Gene3D" id="1.10.400.10">
    <property type="entry name" value="GI Alpha 1, domain 2-like"/>
    <property type="match status" value="1"/>
</dbReference>
<evidence type="ECO:0000313" key="9">
    <source>
        <dbReference type="Proteomes" id="UP000521943"/>
    </source>
</evidence>
<keyword evidence="4" id="KW-0807">Transducer</keyword>
<feature type="region of interest" description="Disordered" evidence="7">
    <location>
        <begin position="1"/>
        <end position="32"/>
    </location>
</feature>
<keyword evidence="1 6" id="KW-0479">Metal-binding</keyword>
<evidence type="ECO:0000256" key="5">
    <source>
        <dbReference type="PIRSR" id="PIRSR601019-1"/>
    </source>
</evidence>
<dbReference type="GO" id="GO:0046872">
    <property type="term" value="F:metal ion binding"/>
    <property type="evidence" value="ECO:0007669"/>
    <property type="project" value="UniProtKB-KW"/>
</dbReference>
<dbReference type="Gene3D" id="3.40.50.300">
    <property type="entry name" value="P-loop containing nucleotide triphosphate hydrolases"/>
    <property type="match status" value="1"/>
</dbReference>
<dbReference type="GO" id="GO:0005834">
    <property type="term" value="C:heterotrimeric G-protein complex"/>
    <property type="evidence" value="ECO:0007669"/>
    <property type="project" value="TreeGrafter"/>
</dbReference>
<dbReference type="PANTHER" id="PTHR10218:SF360">
    <property type="entry name" value="GUANINE NUCLEOTIDE-BINDING PROTEIN SUBUNIT ALPHA HOMOLOG"/>
    <property type="match status" value="1"/>
</dbReference>
<dbReference type="Pfam" id="PF00503">
    <property type="entry name" value="G-alpha"/>
    <property type="match status" value="1"/>
</dbReference>
<dbReference type="InterPro" id="IPR001019">
    <property type="entry name" value="Gprotein_alpha_su"/>
</dbReference>
<evidence type="ECO:0000256" key="7">
    <source>
        <dbReference type="SAM" id="MobiDB-lite"/>
    </source>
</evidence>
<organism evidence="8 9">
    <name type="scientific">Ephemerocybe angulata</name>
    <dbReference type="NCBI Taxonomy" id="980116"/>
    <lineage>
        <taxon>Eukaryota</taxon>
        <taxon>Fungi</taxon>
        <taxon>Dikarya</taxon>
        <taxon>Basidiomycota</taxon>
        <taxon>Agaricomycotina</taxon>
        <taxon>Agaricomycetes</taxon>
        <taxon>Agaricomycetidae</taxon>
        <taxon>Agaricales</taxon>
        <taxon>Agaricineae</taxon>
        <taxon>Psathyrellaceae</taxon>
        <taxon>Ephemerocybe</taxon>
    </lineage>
</organism>
<dbReference type="GO" id="GO:0007188">
    <property type="term" value="P:adenylate cyclase-modulating G protein-coupled receptor signaling pathway"/>
    <property type="evidence" value="ECO:0007669"/>
    <property type="project" value="TreeGrafter"/>
</dbReference>
<dbReference type="Proteomes" id="UP000521943">
    <property type="component" value="Unassembled WGS sequence"/>
</dbReference>
<keyword evidence="3 5" id="KW-0342">GTP-binding</keyword>
<protein>
    <submittedName>
        <fullName evidence="8">Guanine nucleotide binding protein, alpha subunit</fullName>
    </submittedName>
</protein>
<keyword evidence="6" id="KW-0460">Magnesium</keyword>
<evidence type="ECO:0000256" key="4">
    <source>
        <dbReference type="ARBA" id="ARBA00023224"/>
    </source>
</evidence>
<evidence type="ECO:0000256" key="3">
    <source>
        <dbReference type="ARBA" id="ARBA00023134"/>
    </source>
</evidence>
<dbReference type="InterPro" id="IPR011025">
    <property type="entry name" value="GproteinA_insert"/>
</dbReference>
<dbReference type="EMBL" id="JACGCI010000038">
    <property type="protein sequence ID" value="KAF6753670.1"/>
    <property type="molecule type" value="Genomic_DNA"/>
</dbReference>
<dbReference type="PANTHER" id="PTHR10218">
    <property type="entry name" value="GTP-BINDING PROTEIN ALPHA SUBUNIT"/>
    <property type="match status" value="1"/>
</dbReference>
<dbReference type="FunFam" id="3.40.50.300:FF:000692">
    <property type="entry name" value="Guanine nucleotide-binding protein subunit alpha"/>
    <property type="match status" value="1"/>
</dbReference>
<gene>
    <name evidence="8" type="ORF">DFP72DRAFT_1128144</name>
</gene>
<dbReference type="GO" id="GO:0003924">
    <property type="term" value="F:GTPase activity"/>
    <property type="evidence" value="ECO:0007669"/>
    <property type="project" value="InterPro"/>
</dbReference>
<keyword evidence="2 5" id="KW-0547">Nucleotide-binding</keyword>
<keyword evidence="9" id="KW-1185">Reference proteome</keyword>
<feature type="compositionally biased region" description="Basic and acidic residues" evidence="7">
    <location>
        <begin position="1"/>
        <end position="15"/>
    </location>
</feature>
<feature type="binding site" evidence="5">
    <location>
        <begin position="351"/>
        <end position="354"/>
    </location>
    <ligand>
        <name>GTP</name>
        <dbReference type="ChEBI" id="CHEBI:37565"/>
    </ligand>
</feature>
<dbReference type="SUPFAM" id="SSF47895">
    <property type="entry name" value="Transducin (alpha subunit), insertion domain"/>
    <property type="match status" value="1"/>
</dbReference>
<dbReference type="SMART" id="SM00275">
    <property type="entry name" value="G_alpha"/>
    <property type="match status" value="1"/>
</dbReference>
<proteinExistence type="predicted"/>
<dbReference type="GO" id="GO:0031683">
    <property type="term" value="F:G-protein beta/gamma-subunit complex binding"/>
    <property type="evidence" value="ECO:0007669"/>
    <property type="project" value="InterPro"/>
</dbReference>